<keyword evidence="5" id="KW-0496">Mitochondrion</keyword>
<proteinExistence type="inferred from homology"/>
<protein>
    <recommendedName>
        <fullName evidence="6">Core domain-containing protein</fullName>
    </recommendedName>
</protein>
<evidence type="ECO:0000256" key="1">
    <source>
        <dbReference type="ARBA" id="ARBA00004173"/>
    </source>
</evidence>
<dbReference type="InterPro" id="IPR035903">
    <property type="entry name" value="HesB-like_dom_sf"/>
</dbReference>
<evidence type="ECO:0000313" key="8">
    <source>
        <dbReference type="Proteomes" id="UP000001568"/>
    </source>
</evidence>
<dbReference type="GO" id="GO:0051539">
    <property type="term" value="F:4 iron, 4 sulfur cluster binding"/>
    <property type="evidence" value="ECO:0007669"/>
    <property type="project" value="TreeGrafter"/>
</dbReference>
<evidence type="ECO:0000259" key="6">
    <source>
        <dbReference type="Pfam" id="PF01521"/>
    </source>
</evidence>
<dbReference type="EMBL" id="CP000591">
    <property type="protein sequence ID" value="ABO98558.1"/>
    <property type="molecule type" value="Genomic_DNA"/>
</dbReference>
<dbReference type="Proteomes" id="UP000001568">
    <property type="component" value="Chromosome 11"/>
</dbReference>
<evidence type="ECO:0000313" key="7">
    <source>
        <dbReference type="EMBL" id="ABO98558.1"/>
    </source>
</evidence>
<dbReference type="OrthoDB" id="1938621at2759"/>
<dbReference type="Pfam" id="PF01521">
    <property type="entry name" value="Fe-S_biosyn"/>
    <property type="match status" value="1"/>
</dbReference>
<gene>
    <name evidence="7" type="ORF">OSTLU_26412</name>
</gene>
<evidence type="ECO:0000256" key="5">
    <source>
        <dbReference type="ARBA" id="ARBA00023128"/>
    </source>
</evidence>
<comment type="subcellular location">
    <subcellularLocation>
        <location evidence="1">Mitochondrion</location>
    </subcellularLocation>
</comment>
<organism evidence="7 8">
    <name type="scientific">Ostreococcus lucimarinus (strain CCE9901)</name>
    <dbReference type="NCBI Taxonomy" id="436017"/>
    <lineage>
        <taxon>Eukaryota</taxon>
        <taxon>Viridiplantae</taxon>
        <taxon>Chlorophyta</taxon>
        <taxon>Mamiellophyceae</taxon>
        <taxon>Mamiellales</taxon>
        <taxon>Bathycoccaceae</taxon>
        <taxon>Ostreococcus</taxon>
    </lineage>
</organism>
<accession>A4S4H5</accession>
<dbReference type="InterPro" id="IPR000361">
    <property type="entry name" value="ATAP_core_dom"/>
</dbReference>
<dbReference type="GO" id="GO:0005506">
    <property type="term" value="F:iron ion binding"/>
    <property type="evidence" value="ECO:0007669"/>
    <property type="project" value="TreeGrafter"/>
</dbReference>
<dbReference type="eggNOG" id="KOG1119">
    <property type="taxonomic scope" value="Eukaryota"/>
</dbReference>
<dbReference type="OMA" id="VENMMGG"/>
<dbReference type="SUPFAM" id="SSF89360">
    <property type="entry name" value="HesB-like domain"/>
    <property type="match status" value="1"/>
</dbReference>
<reference evidence="7 8" key="1">
    <citation type="journal article" date="2007" name="Proc. Natl. Acad. Sci. U.S.A.">
        <title>The tiny eukaryote Ostreococcus provides genomic insights into the paradox of plankton speciation.</title>
        <authorList>
            <person name="Palenik B."/>
            <person name="Grimwood J."/>
            <person name="Aerts A."/>
            <person name="Rouze P."/>
            <person name="Salamov A."/>
            <person name="Putnam N."/>
            <person name="Dupont C."/>
            <person name="Jorgensen R."/>
            <person name="Derelle E."/>
            <person name="Rombauts S."/>
            <person name="Zhou K."/>
            <person name="Otillar R."/>
            <person name="Merchant S.S."/>
            <person name="Podell S."/>
            <person name="Gaasterland T."/>
            <person name="Napoli C."/>
            <person name="Gendler K."/>
            <person name="Manuell A."/>
            <person name="Tai V."/>
            <person name="Vallon O."/>
            <person name="Piganeau G."/>
            <person name="Jancek S."/>
            <person name="Heijde M."/>
            <person name="Jabbari K."/>
            <person name="Bowler C."/>
            <person name="Lohr M."/>
            <person name="Robbens S."/>
            <person name="Werner G."/>
            <person name="Dubchak I."/>
            <person name="Pazour G.J."/>
            <person name="Ren Q."/>
            <person name="Paulsen I."/>
            <person name="Delwiche C."/>
            <person name="Schmutz J."/>
            <person name="Rokhsar D."/>
            <person name="Van de Peer Y."/>
            <person name="Moreau H."/>
            <person name="Grigoriev I.V."/>
        </authorList>
    </citation>
    <scope>NUCLEOTIDE SEQUENCE [LARGE SCALE GENOMIC DNA]</scope>
    <source>
        <strain evidence="7 8">CCE9901</strain>
    </source>
</reference>
<dbReference type="Gene3D" id="2.60.300.12">
    <property type="entry name" value="HesB-like domain"/>
    <property type="match status" value="1"/>
</dbReference>
<dbReference type="Gramene" id="ABO98558">
    <property type="protein sequence ID" value="ABO98558"/>
    <property type="gene ID" value="OSTLU_26412"/>
</dbReference>
<dbReference type="GO" id="GO:0051537">
    <property type="term" value="F:2 iron, 2 sulfur cluster binding"/>
    <property type="evidence" value="ECO:0007669"/>
    <property type="project" value="TreeGrafter"/>
</dbReference>
<evidence type="ECO:0000256" key="3">
    <source>
        <dbReference type="ARBA" id="ARBA00022723"/>
    </source>
</evidence>
<comment type="similarity">
    <text evidence="2">Belongs to the HesB/IscA family.</text>
</comment>
<evidence type="ECO:0000256" key="4">
    <source>
        <dbReference type="ARBA" id="ARBA00023004"/>
    </source>
</evidence>
<dbReference type="GO" id="GO:0120510">
    <property type="term" value="C:mitochondrial [4Fe-4S] assembly complex"/>
    <property type="evidence" value="ECO:0007669"/>
    <property type="project" value="UniProtKB-ARBA"/>
</dbReference>
<keyword evidence="8" id="KW-1185">Reference proteome</keyword>
<dbReference type="STRING" id="436017.A4S4H5"/>
<sequence length="127" mass="13177">MCGARASVDDGLTLTDACATRLRAIADEDGSAPARLRLAVEGGGCSGFKYEFTLERDAATARDKTFRAANGAEVVVDAISYEFVKGATIDYAEEMIKSSFEVVKNPQAETSCGCGASFGAKDGAFGG</sequence>
<dbReference type="InterPro" id="IPR016092">
    <property type="entry name" value="ATAP"/>
</dbReference>
<dbReference type="GO" id="GO:0016226">
    <property type="term" value="P:iron-sulfur cluster assembly"/>
    <property type="evidence" value="ECO:0007669"/>
    <property type="project" value="InterPro"/>
</dbReference>
<dbReference type="RefSeq" id="XP_001420265.1">
    <property type="nucleotide sequence ID" value="XM_001420228.1"/>
</dbReference>
<name>A4S4H5_OSTLU</name>
<feature type="domain" description="Core" evidence="6">
    <location>
        <begin position="12"/>
        <end position="115"/>
    </location>
</feature>
<keyword evidence="3" id="KW-0479">Metal-binding</keyword>
<dbReference type="PANTHER" id="PTHR43011">
    <property type="entry name" value="IRON-SULFUR CLUSTER ASSEMBLY 2 HOMOLOG, MITOCHONDRIAL"/>
    <property type="match status" value="1"/>
</dbReference>
<dbReference type="GeneID" id="5004470"/>
<keyword evidence="4" id="KW-0408">Iron</keyword>
<dbReference type="PANTHER" id="PTHR43011:SF1">
    <property type="entry name" value="IRON-SULFUR CLUSTER ASSEMBLY 2 HOMOLOG, MITOCHONDRIAL"/>
    <property type="match status" value="1"/>
</dbReference>
<dbReference type="AlphaFoldDB" id="A4S4H5"/>
<evidence type="ECO:0000256" key="2">
    <source>
        <dbReference type="ARBA" id="ARBA00006718"/>
    </source>
</evidence>
<dbReference type="HOGENOM" id="CLU_069054_1_4_1"/>
<dbReference type="KEGG" id="olu:OSTLU_26412"/>
<dbReference type="FunFam" id="2.60.300.12:FF:000006">
    <property type="entry name" value="Iron-sulfur cluster assembly 2 mitochondrial"/>
    <property type="match status" value="1"/>
</dbReference>
<dbReference type="NCBIfam" id="TIGR00049">
    <property type="entry name" value="iron-sulfur cluster assembly accessory protein"/>
    <property type="match status" value="1"/>
</dbReference>